<reference evidence="2" key="1">
    <citation type="submission" date="2019-11" db="UniProtKB">
        <authorList>
            <consortium name="WormBaseParasite"/>
        </authorList>
    </citation>
    <scope>IDENTIFICATION</scope>
</reference>
<accession>A0A5K3G277</accession>
<feature type="signal peptide" evidence="1">
    <location>
        <begin position="1"/>
        <end position="16"/>
    </location>
</feature>
<proteinExistence type="predicted"/>
<evidence type="ECO:0000256" key="1">
    <source>
        <dbReference type="SAM" id="SignalP"/>
    </source>
</evidence>
<protein>
    <submittedName>
        <fullName evidence="2">Uncharacterized protein</fullName>
    </submittedName>
</protein>
<feature type="chain" id="PRO_5024436324" evidence="1">
    <location>
        <begin position="17"/>
        <end position="53"/>
    </location>
</feature>
<evidence type="ECO:0000313" key="2">
    <source>
        <dbReference type="WBParaSite" id="MCU_014838-RA"/>
    </source>
</evidence>
<name>A0A5K3G277_MESCO</name>
<dbReference type="AlphaFoldDB" id="A0A5K3G277"/>
<organism evidence="2">
    <name type="scientific">Mesocestoides corti</name>
    <name type="common">Flatworm</name>
    <dbReference type="NCBI Taxonomy" id="53468"/>
    <lineage>
        <taxon>Eukaryota</taxon>
        <taxon>Metazoa</taxon>
        <taxon>Spiralia</taxon>
        <taxon>Lophotrochozoa</taxon>
        <taxon>Platyhelminthes</taxon>
        <taxon>Cestoda</taxon>
        <taxon>Eucestoda</taxon>
        <taxon>Cyclophyllidea</taxon>
        <taxon>Mesocestoididae</taxon>
        <taxon>Mesocestoides</taxon>
    </lineage>
</organism>
<sequence length="53" mass="5926">MTKVIYFVAVIWSAVADIPTDDERTKIVEFLTNLRESVDPPASNMLLMGTLVN</sequence>
<keyword evidence="1" id="KW-0732">Signal</keyword>
<dbReference type="WBParaSite" id="MCU_014838-RA">
    <property type="protein sequence ID" value="MCU_014838-RA"/>
    <property type="gene ID" value="MCU_014838"/>
</dbReference>